<name>A0ABT7NMD9_9SPHI</name>
<dbReference type="PANTHER" id="PTHR30461:SF23">
    <property type="entry name" value="DNA RECOMBINASE-RELATED"/>
    <property type="match status" value="1"/>
</dbReference>
<gene>
    <name evidence="2" type="ORF">HX018_08810</name>
</gene>
<sequence>MAEWEREEISNRVSSSIPIRAKLGKPFGGQAIFGYSWRNKEDVINESEASIRKLICEIFLRTRRKKTTADELNKLGYRTRKGALFSDTTVTRLLRDTTAKGERPTIPKSEKRESVLYLSKKVNGS</sequence>
<dbReference type="InterPro" id="IPR011109">
    <property type="entry name" value="DNA_bind_recombinase_dom"/>
</dbReference>
<protein>
    <submittedName>
        <fullName evidence="2">Recombinase family protein</fullName>
    </submittedName>
</protein>
<proteinExistence type="predicted"/>
<dbReference type="Proteomes" id="UP001170954">
    <property type="component" value="Unassembled WGS sequence"/>
</dbReference>
<evidence type="ECO:0000313" key="2">
    <source>
        <dbReference type="EMBL" id="MDM1048336.1"/>
    </source>
</evidence>
<dbReference type="InterPro" id="IPR038109">
    <property type="entry name" value="DNA_bind_recomb_sf"/>
</dbReference>
<keyword evidence="3" id="KW-1185">Reference proteome</keyword>
<organism evidence="2 3">
    <name type="scientific">Sphingobacterium hotanense</name>
    <dbReference type="NCBI Taxonomy" id="649196"/>
    <lineage>
        <taxon>Bacteria</taxon>
        <taxon>Pseudomonadati</taxon>
        <taxon>Bacteroidota</taxon>
        <taxon>Sphingobacteriia</taxon>
        <taxon>Sphingobacteriales</taxon>
        <taxon>Sphingobacteriaceae</taxon>
        <taxon>Sphingobacterium</taxon>
    </lineage>
</organism>
<dbReference type="Gene3D" id="3.90.1750.20">
    <property type="entry name" value="Putative Large Serine Recombinase, Chain B, Domain 2"/>
    <property type="match status" value="1"/>
</dbReference>
<reference evidence="2" key="2">
    <citation type="journal article" date="2022" name="Sci. Total Environ.">
        <title>Prevalence, transmission, and molecular epidemiology of tet(X)-positive bacteria among humans, animals, and environmental niches in China: An epidemiological, and genomic-based study.</title>
        <authorList>
            <person name="Dong N."/>
            <person name="Zeng Y."/>
            <person name="Cai C."/>
            <person name="Sun C."/>
            <person name="Lu J."/>
            <person name="Liu C."/>
            <person name="Zhou H."/>
            <person name="Sun Q."/>
            <person name="Shu L."/>
            <person name="Wang H."/>
            <person name="Wang Y."/>
            <person name="Wang S."/>
            <person name="Wu C."/>
            <person name="Chan E.W."/>
            <person name="Chen G."/>
            <person name="Shen Z."/>
            <person name="Chen S."/>
            <person name="Zhang R."/>
        </authorList>
    </citation>
    <scope>NUCLEOTIDE SEQUENCE</scope>
    <source>
        <strain evidence="2">R1692</strain>
    </source>
</reference>
<dbReference type="EMBL" id="JACAGK010000020">
    <property type="protein sequence ID" value="MDM1048336.1"/>
    <property type="molecule type" value="Genomic_DNA"/>
</dbReference>
<feature type="domain" description="Recombinase" evidence="1">
    <location>
        <begin position="47"/>
        <end position="105"/>
    </location>
</feature>
<comment type="caution">
    <text evidence="2">The sequence shown here is derived from an EMBL/GenBank/DDBJ whole genome shotgun (WGS) entry which is preliminary data.</text>
</comment>
<dbReference type="PANTHER" id="PTHR30461">
    <property type="entry name" value="DNA-INVERTASE FROM LAMBDOID PROPHAGE"/>
    <property type="match status" value="1"/>
</dbReference>
<accession>A0ABT7NMD9</accession>
<reference evidence="2" key="1">
    <citation type="submission" date="2020-06" db="EMBL/GenBank/DDBJ databases">
        <authorList>
            <person name="Dong N."/>
        </authorList>
    </citation>
    <scope>NUCLEOTIDE SEQUENCE</scope>
    <source>
        <strain evidence="2">R1692</strain>
    </source>
</reference>
<dbReference type="InterPro" id="IPR050639">
    <property type="entry name" value="SSR_resolvase"/>
</dbReference>
<dbReference type="Pfam" id="PF07508">
    <property type="entry name" value="Recombinase"/>
    <property type="match status" value="1"/>
</dbReference>
<evidence type="ECO:0000259" key="1">
    <source>
        <dbReference type="Pfam" id="PF07508"/>
    </source>
</evidence>
<evidence type="ECO:0000313" key="3">
    <source>
        <dbReference type="Proteomes" id="UP001170954"/>
    </source>
</evidence>